<organism evidence="1 2">
    <name type="scientific">Rapidithrix thailandica</name>
    <dbReference type="NCBI Taxonomy" id="413964"/>
    <lineage>
        <taxon>Bacteria</taxon>
        <taxon>Pseudomonadati</taxon>
        <taxon>Bacteroidota</taxon>
        <taxon>Cytophagia</taxon>
        <taxon>Cytophagales</taxon>
        <taxon>Flammeovirgaceae</taxon>
        <taxon>Rapidithrix</taxon>
    </lineage>
</organism>
<comment type="caution">
    <text evidence="1">The sequence shown here is derived from an EMBL/GenBank/DDBJ whole genome shotgun (WGS) entry which is preliminary data.</text>
</comment>
<accession>A0AAW9S894</accession>
<dbReference type="Proteomes" id="UP001403385">
    <property type="component" value="Unassembled WGS sequence"/>
</dbReference>
<dbReference type="RefSeq" id="WP_346822882.1">
    <property type="nucleotide sequence ID" value="NZ_JBDKWZ010000012.1"/>
</dbReference>
<keyword evidence="2" id="KW-1185">Reference proteome</keyword>
<sequence>MKNNNPYSALHSFFKGLFKAAFIELLPDIITALKQQGFQVESPRDEFLDAPASADFIGESLSSFYHRTSKREIPFYKRGKKIFCKRSELTEWLEAGKHPSRFEIRSELQHRKPS</sequence>
<evidence type="ECO:0000313" key="1">
    <source>
        <dbReference type="EMBL" id="MEN7550103.1"/>
    </source>
</evidence>
<gene>
    <name evidence="1" type="ORF">AAG747_19440</name>
</gene>
<dbReference type="AlphaFoldDB" id="A0AAW9S894"/>
<dbReference type="EMBL" id="JBDKWZ010000012">
    <property type="protein sequence ID" value="MEN7550103.1"/>
    <property type="molecule type" value="Genomic_DNA"/>
</dbReference>
<protein>
    <submittedName>
        <fullName evidence="1">Helix-turn-helix domain-containing protein</fullName>
    </submittedName>
</protein>
<evidence type="ECO:0000313" key="2">
    <source>
        <dbReference type="Proteomes" id="UP001403385"/>
    </source>
</evidence>
<proteinExistence type="predicted"/>
<reference evidence="1 2" key="1">
    <citation type="submission" date="2024-04" db="EMBL/GenBank/DDBJ databases">
        <title>Novel genus in family Flammeovirgaceae.</title>
        <authorList>
            <person name="Nguyen T.H."/>
            <person name="Vuong T.Q."/>
            <person name="Le H."/>
            <person name="Kim S.-G."/>
        </authorList>
    </citation>
    <scope>NUCLEOTIDE SEQUENCE [LARGE SCALE GENOMIC DNA]</scope>
    <source>
        <strain evidence="1 2">JCM 23209</strain>
    </source>
</reference>
<name>A0AAW9S894_9BACT</name>